<accession>A0A4R5TVF2</accession>
<dbReference type="EMBL" id="SMTF01000004">
    <property type="protein sequence ID" value="TDK25076.1"/>
    <property type="molecule type" value="Genomic_DNA"/>
</dbReference>
<dbReference type="AlphaFoldDB" id="A0A4R5TVF2"/>
<name>A0A4R5TVF2_9GAMM</name>
<sequence>MFNTFAGVVVVLIAVVVVVLVSRERLKGPGARRSRGNDATGAGAFGADGHRRQPESNFDDGGGDGGGGD</sequence>
<keyword evidence="4" id="KW-1185">Reference proteome</keyword>
<evidence type="ECO:0000313" key="4">
    <source>
        <dbReference type="Proteomes" id="UP000294796"/>
    </source>
</evidence>
<organism evidence="3 4">
    <name type="scientific">Luteimonas aestuarii</name>
    <dbReference type="NCBI Taxonomy" id="453837"/>
    <lineage>
        <taxon>Bacteria</taxon>
        <taxon>Pseudomonadati</taxon>
        <taxon>Pseudomonadota</taxon>
        <taxon>Gammaproteobacteria</taxon>
        <taxon>Lysobacterales</taxon>
        <taxon>Lysobacteraceae</taxon>
        <taxon>Luteimonas</taxon>
    </lineage>
</organism>
<dbReference type="RefSeq" id="WP_133321528.1">
    <property type="nucleotide sequence ID" value="NZ_SMTF01000004.1"/>
</dbReference>
<keyword evidence="2" id="KW-0812">Transmembrane</keyword>
<keyword evidence="2" id="KW-1133">Transmembrane helix</keyword>
<protein>
    <submittedName>
        <fullName evidence="3">Uncharacterized protein</fullName>
    </submittedName>
</protein>
<feature type="region of interest" description="Disordered" evidence="1">
    <location>
        <begin position="28"/>
        <end position="69"/>
    </location>
</feature>
<feature type="compositionally biased region" description="Low complexity" evidence="1">
    <location>
        <begin position="37"/>
        <end position="47"/>
    </location>
</feature>
<evidence type="ECO:0000256" key="1">
    <source>
        <dbReference type="SAM" id="MobiDB-lite"/>
    </source>
</evidence>
<comment type="caution">
    <text evidence="3">The sequence shown here is derived from an EMBL/GenBank/DDBJ whole genome shotgun (WGS) entry which is preliminary data.</text>
</comment>
<keyword evidence="2" id="KW-0472">Membrane</keyword>
<reference evidence="3 4" key="1">
    <citation type="submission" date="2019-03" db="EMBL/GenBank/DDBJ databases">
        <title>Luteimonas zhaokaii sp.nov., isolated from the rectal contents of Plateau pika in Yushu, Qinghai Province, China.</title>
        <authorList>
            <person name="Zhang G."/>
        </authorList>
    </citation>
    <scope>NUCLEOTIDE SEQUENCE [LARGE SCALE GENOMIC DNA]</scope>
    <source>
        <strain evidence="3 4">B9</strain>
    </source>
</reference>
<dbReference type="Proteomes" id="UP000294796">
    <property type="component" value="Unassembled WGS sequence"/>
</dbReference>
<feature type="transmembrane region" description="Helical" evidence="2">
    <location>
        <begin position="6"/>
        <end position="23"/>
    </location>
</feature>
<gene>
    <name evidence="3" type="ORF">E2F46_07880</name>
</gene>
<evidence type="ECO:0000313" key="3">
    <source>
        <dbReference type="EMBL" id="TDK25076.1"/>
    </source>
</evidence>
<evidence type="ECO:0000256" key="2">
    <source>
        <dbReference type="SAM" id="Phobius"/>
    </source>
</evidence>
<proteinExistence type="predicted"/>